<dbReference type="EMBL" id="ACLR01000136">
    <property type="protein sequence ID" value="EEK16796.1"/>
    <property type="molecule type" value="Genomic_DNA"/>
</dbReference>
<dbReference type="EMBL" id="ACLR01000071">
    <property type="protein sequence ID" value="EEK17355.1"/>
    <property type="molecule type" value="Genomic_DNA"/>
</dbReference>
<proteinExistence type="predicted"/>
<reference evidence="6 7" key="1">
    <citation type="submission" date="2009-04" db="EMBL/GenBank/DDBJ databases">
        <authorList>
            <person name="Sebastian Y."/>
            <person name="Madupu R."/>
            <person name="Durkin A.S."/>
            <person name="Torralba M."/>
            <person name="Methe B."/>
            <person name="Sutton G.G."/>
            <person name="Strausberg R.L."/>
            <person name="Nelson K.E."/>
        </authorList>
    </citation>
    <scope>NUCLEOTIDE SEQUENCE [LARGE SCALE GENOMIC DNA]</scope>
    <source>
        <strain evidence="6 7">60-3</strain>
    </source>
</reference>
<sequence length="67" mass="7657">MKQDVPPLDSVGTSSTQNKVGWVKKQTDRLKAWCDKLTPEERKRLTFISMGVYLAVFLLVITISIFK</sequence>
<evidence type="ECO:0000256" key="1">
    <source>
        <dbReference type="SAM" id="Phobius"/>
    </source>
</evidence>
<keyword evidence="1" id="KW-0812">Transmembrane</keyword>
<dbReference type="EMBL" id="ACLR01000016">
    <property type="protein sequence ID" value="EEK17685.1"/>
    <property type="molecule type" value="Genomic_DNA"/>
</dbReference>
<evidence type="ECO:0000313" key="6">
    <source>
        <dbReference type="EMBL" id="EEK17685.1"/>
    </source>
</evidence>
<dbReference type="RefSeq" id="WP_007364510.1">
    <property type="nucleotide sequence ID" value="NZ_ACLR01000016.1"/>
</dbReference>
<comment type="caution">
    <text evidence="6">The sequence shown here is derived from an EMBL/GenBank/DDBJ whole genome shotgun (WGS) entry which is preliminary data.</text>
</comment>
<keyword evidence="1" id="KW-0472">Membrane</keyword>
<dbReference type="Proteomes" id="UP000003303">
    <property type="component" value="Unassembled WGS sequence"/>
</dbReference>
<accession>C2M9B7</accession>
<name>C2M9B7_9PORP</name>
<evidence type="ECO:0000313" key="2">
    <source>
        <dbReference type="EMBL" id="EEK16205.1"/>
    </source>
</evidence>
<gene>
    <name evidence="4" type="ORF">PORUE0001_0134</name>
    <name evidence="2" type="ORF">PORUE0001_0517</name>
    <name evidence="5" type="ORF">PORUE0001_1818</name>
    <name evidence="6" type="ORF">PORUE0001_1914</name>
    <name evidence="3" type="ORF">PORUE0001_1916</name>
</gene>
<evidence type="ECO:0000313" key="3">
    <source>
        <dbReference type="EMBL" id="EEK16796.1"/>
    </source>
</evidence>
<keyword evidence="1" id="KW-1133">Transmembrane helix</keyword>
<feature type="transmembrane region" description="Helical" evidence="1">
    <location>
        <begin position="45"/>
        <end position="66"/>
    </location>
</feature>
<keyword evidence="7" id="KW-1185">Reference proteome</keyword>
<dbReference type="AlphaFoldDB" id="C2M9B7"/>
<organism evidence="6 7">
    <name type="scientific">Porphyromonas uenonis 60-3</name>
    <dbReference type="NCBI Taxonomy" id="596327"/>
    <lineage>
        <taxon>Bacteria</taxon>
        <taxon>Pseudomonadati</taxon>
        <taxon>Bacteroidota</taxon>
        <taxon>Bacteroidia</taxon>
        <taxon>Bacteroidales</taxon>
        <taxon>Porphyromonadaceae</taxon>
        <taxon>Porphyromonas</taxon>
    </lineage>
</organism>
<dbReference type="EMBL" id="ACLR01000113">
    <property type="protein sequence ID" value="EEK17186.1"/>
    <property type="molecule type" value="Genomic_DNA"/>
</dbReference>
<evidence type="ECO:0000313" key="5">
    <source>
        <dbReference type="EMBL" id="EEK17355.1"/>
    </source>
</evidence>
<evidence type="ECO:0000313" key="7">
    <source>
        <dbReference type="Proteomes" id="UP000003303"/>
    </source>
</evidence>
<protein>
    <submittedName>
        <fullName evidence="6">Uncharacterized protein</fullName>
    </submittedName>
</protein>
<evidence type="ECO:0000313" key="4">
    <source>
        <dbReference type="EMBL" id="EEK17186.1"/>
    </source>
</evidence>
<dbReference type="EMBL" id="ACLR01000198">
    <property type="protein sequence ID" value="EEK16205.1"/>
    <property type="molecule type" value="Genomic_DNA"/>
</dbReference>
<dbReference type="STRING" id="596327.PORUE0001_0134"/>